<protein>
    <submittedName>
        <fullName evidence="8">Hsp70 family protein</fullName>
    </submittedName>
</protein>
<feature type="transmembrane region" description="Helical" evidence="7">
    <location>
        <begin position="406"/>
        <end position="428"/>
    </location>
</feature>
<evidence type="ECO:0000256" key="7">
    <source>
        <dbReference type="SAM" id="Phobius"/>
    </source>
</evidence>
<dbReference type="InterPro" id="IPR018181">
    <property type="entry name" value="Heat_shock_70_CS"/>
</dbReference>
<keyword evidence="2" id="KW-0547">Nucleotide-binding</keyword>
<name>A0ABU9W1I3_9MICO</name>
<dbReference type="RefSeq" id="WP_342111730.1">
    <property type="nucleotide sequence ID" value="NZ_JBCAUN010000001.1"/>
</dbReference>
<evidence type="ECO:0000313" key="8">
    <source>
        <dbReference type="EMBL" id="MEN1945535.1"/>
    </source>
</evidence>
<sequence>MTDTSLYLAVDVGVSRTAAAIARIGSDGLLSATPFPLGRHSNTVPSVVFVGDGELLFGDAAERRGIAQPERLIREFKRRIGDATPIRAGDRRYIPEQLFALLVSWIVDCVVEREGERPTALSVSIPASWGDHRSDLVKNALARAGWRDVRFISEPVAAARHYAFERSLDPESLLAVYDLGGGTFDTALVRIESDRRIEIVGNPVGLEAFGGADFDDAVVRHVVHAAGLSFDELTTDGDARVGLAVLRREAVDAKEALSFDSETVIPVLLGDRDSTVRLTRAEFESMIEEGIERTIEIVADLVESANEVPGNLGAVLLTGGSSRIPRVAQLLSERFDRPVAVDADPKAAISLGAVRAIAGVGRPSALLDDHRQAPFEPRADDDASSGEDAAPTFTRPEARRSWEGRAATIVAVGIGALVLIGGIAIAVLSPSNASRGSDTDPGGTSSSTPTPDSSITPTPSAVPLLTPAPPGVVTDLFPSHGGPSASRPQSR</sequence>
<dbReference type="SUPFAM" id="SSF53067">
    <property type="entry name" value="Actin-like ATPase domain"/>
    <property type="match status" value="2"/>
</dbReference>
<keyword evidence="9" id="KW-1185">Reference proteome</keyword>
<keyword evidence="4" id="KW-0346">Stress response</keyword>
<keyword evidence="7" id="KW-1133">Transmembrane helix</keyword>
<accession>A0ABU9W1I3</accession>
<feature type="region of interest" description="Disordered" evidence="6">
    <location>
        <begin position="430"/>
        <end position="491"/>
    </location>
</feature>
<evidence type="ECO:0000313" key="9">
    <source>
        <dbReference type="Proteomes" id="UP001425155"/>
    </source>
</evidence>
<evidence type="ECO:0000256" key="5">
    <source>
        <dbReference type="ARBA" id="ARBA00023186"/>
    </source>
</evidence>
<dbReference type="Gene3D" id="3.30.420.40">
    <property type="match status" value="2"/>
</dbReference>
<dbReference type="PANTHER" id="PTHR19375">
    <property type="entry name" value="HEAT SHOCK PROTEIN 70KDA"/>
    <property type="match status" value="1"/>
</dbReference>
<dbReference type="InterPro" id="IPR013126">
    <property type="entry name" value="Hsp_70_fam"/>
</dbReference>
<keyword evidence="5" id="KW-0143">Chaperone</keyword>
<comment type="similarity">
    <text evidence="1">Belongs to the heat shock protein 70 family.</text>
</comment>
<feature type="compositionally biased region" description="Low complexity" evidence="6">
    <location>
        <begin position="439"/>
        <end position="459"/>
    </location>
</feature>
<dbReference type="Proteomes" id="UP001425155">
    <property type="component" value="Unassembled WGS sequence"/>
</dbReference>
<evidence type="ECO:0000256" key="6">
    <source>
        <dbReference type="SAM" id="MobiDB-lite"/>
    </source>
</evidence>
<evidence type="ECO:0000256" key="2">
    <source>
        <dbReference type="ARBA" id="ARBA00022741"/>
    </source>
</evidence>
<keyword evidence="7" id="KW-0812">Transmembrane</keyword>
<proteinExistence type="inferred from homology"/>
<keyword evidence="7" id="KW-0472">Membrane</keyword>
<feature type="compositionally biased region" description="Basic and acidic residues" evidence="6">
    <location>
        <begin position="367"/>
        <end position="381"/>
    </location>
</feature>
<evidence type="ECO:0000256" key="3">
    <source>
        <dbReference type="ARBA" id="ARBA00022840"/>
    </source>
</evidence>
<organism evidence="8 9">
    <name type="scientific">Leifsonia stereocauli</name>
    <dbReference type="NCBI Taxonomy" id="3134136"/>
    <lineage>
        <taxon>Bacteria</taxon>
        <taxon>Bacillati</taxon>
        <taxon>Actinomycetota</taxon>
        <taxon>Actinomycetes</taxon>
        <taxon>Micrococcales</taxon>
        <taxon>Microbacteriaceae</taxon>
        <taxon>Leifsonia</taxon>
    </lineage>
</organism>
<dbReference type="Pfam" id="PF00012">
    <property type="entry name" value="HSP70"/>
    <property type="match status" value="1"/>
</dbReference>
<evidence type="ECO:0000256" key="4">
    <source>
        <dbReference type="ARBA" id="ARBA00023016"/>
    </source>
</evidence>
<dbReference type="InterPro" id="IPR043129">
    <property type="entry name" value="ATPase_NBD"/>
</dbReference>
<dbReference type="PROSITE" id="PS01036">
    <property type="entry name" value="HSP70_3"/>
    <property type="match status" value="1"/>
</dbReference>
<feature type="region of interest" description="Disordered" evidence="6">
    <location>
        <begin position="367"/>
        <end position="399"/>
    </location>
</feature>
<gene>
    <name evidence="8" type="ORF">WJX64_03160</name>
</gene>
<dbReference type="Gene3D" id="3.90.640.10">
    <property type="entry name" value="Actin, Chain A, domain 4"/>
    <property type="match status" value="1"/>
</dbReference>
<comment type="caution">
    <text evidence="8">The sequence shown here is derived from an EMBL/GenBank/DDBJ whole genome shotgun (WGS) entry which is preliminary data.</text>
</comment>
<dbReference type="EMBL" id="JBCLVG010000001">
    <property type="protein sequence ID" value="MEN1945535.1"/>
    <property type="molecule type" value="Genomic_DNA"/>
</dbReference>
<reference evidence="8 9" key="1">
    <citation type="submission" date="2024-03" db="EMBL/GenBank/DDBJ databases">
        <title>YIM 134122 draft genome.</title>
        <authorList>
            <person name="Zuo S."/>
            <person name="Xiong L."/>
        </authorList>
    </citation>
    <scope>NUCLEOTIDE SEQUENCE [LARGE SCALE GENOMIC DNA]</scope>
    <source>
        <strain evidence="8 9">YIM 134122</strain>
    </source>
</reference>
<dbReference type="PRINTS" id="PR00301">
    <property type="entry name" value="HEATSHOCK70"/>
</dbReference>
<evidence type="ECO:0000256" key="1">
    <source>
        <dbReference type="ARBA" id="ARBA00007381"/>
    </source>
</evidence>
<keyword evidence="3" id="KW-0067">ATP-binding</keyword>